<proteinExistence type="predicted"/>
<name>D5GCX7_TUBMM</name>
<sequence length="19" mass="2268">MRLCVDYRALNSTTFASRY</sequence>
<gene>
    <name evidence="1" type="ORF">GSTUM_00000857001</name>
</gene>
<dbReference type="EMBL" id="FN430128">
    <property type="protein sequence ID" value="CAZ82370.1"/>
    <property type="molecule type" value="Genomic_DNA"/>
</dbReference>
<organism evidence="1 2">
    <name type="scientific">Tuber melanosporum (strain Mel28)</name>
    <name type="common">Perigord black truffle</name>
    <dbReference type="NCBI Taxonomy" id="656061"/>
    <lineage>
        <taxon>Eukaryota</taxon>
        <taxon>Fungi</taxon>
        <taxon>Dikarya</taxon>
        <taxon>Ascomycota</taxon>
        <taxon>Pezizomycotina</taxon>
        <taxon>Pezizomycetes</taxon>
        <taxon>Pezizales</taxon>
        <taxon>Tuberaceae</taxon>
        <taxon>Tuber</taxon>
    </lineage>
</organism>
<evidence type="ECO:0000313" key="2">
    <source>
        <dbReference type="Proteomes" id="UP000006911"/>
    </source>
</evidence>
<dbReference type="Proteomes" id="UP000006911">
    <property type="component" value="Unassembled WGS sequence"/>
</dbReference>
<evidence type="ECO:0000313" key="1">
    <source>
        <dbReference type="EMBL" id="CAZ82370.1"/>
    </source>
</evidence>
<dbReference type="KEGG" id="tml:GSTUM_00000857001"/>
<dbReference type="AlphaFoldDB" id="D5GCX7"/>
<reference evidence="1 2" key="1">
    <citation type="journal article" date="2010" name="Nature">
        <title>Perigord black truffle genome uncovers evolutionary origins and mechanisms of symbiosis.</title>
        <authorList>
            <person name="Martin F."/>
            <person name="Kohler A."/>
            <person name="Murat C."/>
            <person name="Balestrini R."/>
            <person name="Coutinho P.M."/>
            <person name="Jaillon O."/>
            <person name="Montanini B."/>
            <person name="Morin E."/>
            <person name="Noel B."/>
            <person name="Percudani R."/>
            <person name="Porcel B."/>
            <person name="Rubini A."/>
            <person name="Amicucci A."/>
            <person name="Amselem J."/>
            <person name="Anthouard V."/>
            <person name="Arcioni S."/>
            <person name="Artiguenave F."/>
            <person name="Aury J.M."/>
            <person name="Ballario P."/>
            <person name="Bolchi A."/>
            <person name="Brenna A."/>
            <person name="Brun A."/>
            <person name="Buee M."/>
            <person name="Cantarel B."/>
            <person name="Chevalier G."/>
            <person name="Couloux A."/>
            <person name="Da Silva C."/>
            <person name="Denoeud F."/>
            <person name="Duplessis S."/>
            <person name="Ghignone S."/>
            <person name="Hilselberger B."/>
            <person name="Iotti M."/>
            <person name="Marcais B."/>
            <person name="Mello A."/>
            <person name="Miranda M."/>
            <person name="Pacioni G."/>
            <person name="Quesneville H."/>
            <person name="Riccioni C."/>
            <person name="Ruotolo R."/>
            <person name="Splivallo R."/>
            <person name="Stocchi V."/>
            <person name="Tisserant E."/>
            <person name="Viscomi A.R."/>
            <person name="Zambonelli A."/>
            <person name="Zampieri E."/>
            <person name="Henrissat B."/>
            <person name="Lebrun M.H."/>
            <person name="Paolocci F."/>
            <person name="Bonfante P."/>
            <person name="Ottonello S."/>
            <person name="Wincker P."/>
        </authorList>
    </citation>
    <scope>NUCLEOTIDE SEQUENCE [LARGE SCALE GENOMIC DNA]</scope>
    <source>
        <strain evidence="1 2">Mel28</strain>
    </source>
</reference>
<accession>D5GCX7</accession>
<dbReference type="HOGENOM" id="CLU_3430011_0_0_1"/>
<keyword evidence="2" id="KW-1185">Reference proteome</keyword>
<protein>
    <submittedName>
        <fullName evidence="1">(Perigord truffle) hypothetical protein</fullName>
    </submittedName>
</protein>
<dbReference type="InParanoid" id="D5GCX7"/>